<name>A0ABS7MH16_9SPHN</name>
<evidence type="ECO:0000256" key="2">
    <source>
        <dbReference type="ARBA" id="ARBA00023002"/>
    </source>
</evidence>
<organism evidence="4 5">
    <name type="scientific">Sphingopyxis jiangsuensis</name>
    <dbReference type="NCBI Taxonomy" id="2871171"/>
    <lineage>
        <taxon>Bacteria</taxon>
        <taxon>Pseudomonadati</taxon>
        <taxon>Pseudomonadota</taxon>
        <taxon>Alphaproteobacteria</taxon>
        <taxon>Sphingomonadales</taxon>
        <taxon>Sphingomonadaceae</taxon>
        <taxon>Sphingopyxis</taxon>
    </lineage>
</organism>
<dbReference type="Pfam" id="PF00106">
    <property type="entry name" value="adh_short"/>
    <property type="match status" value="1"/>
</dbReference>
<comment type="caution">
    <text evidence="4">The sequence shown here is derived from an EMBL/GenBank/DDBJ whole genome shotgun (WGS) entry which is preliminary data.</text>
</comment>
<reference evidence="4" key="1">
    <citation type="submission" date="2021-08" db="EMBL/GenBank/DDBJ databases">
        <title>Sphingopyxis panaciterrulae sp. nov., isolated from the surface water of the Yellow Sea.</title>
        <authorList>
            <person name="Gao Z."/>
            <person name="Zhang D."/>
            <person name="Zhang A."/>
        </authorList>
    </citation>
    <scope>NUCLEOTIDE SEQUENCE</scope>
    <source>
        <strain evidence="4">XHP0097</strain>
    </source>
</reference>
<dbReference type="PANTHER" id="PTHR42760:SF133">
    <property type="entry name" value="3-OXOACYL-[ACYL-CARRIER-PROTEIN] REDUCTASE"/>
    <property type="match status" value="1"/>
</dbReference>
<gene>
    <name evidence="4" type="ORF">K5P26_14280</name>
</gene>
<dbReference type="InterPro" id="IPR020904">
    <property type="entry name" value="Sc_DH/Rdtase_CS"/>
</dbReference>
<proteinExistence type="inferred from homology"/>
<dbReference type="EMBL" id="JAILXK010000002">
    <property type="protein sequence ID" value="MBY4638310.1"/>
    <property type="molecule type" value="Genomic_DNA"/>
</dbReference>
<protein>
    <submittedName>
        <fullName evidence="4">SDR family NAD(P)-dependent oxidoreductase</fullName>
    </submittedName>
</protein>
<evidence type="ECO:0000313" key="5">
    <source>
        <dbReference type="Proteomes" id="UP001166571"/>
    </source>
</evidence>
<keyword evidence="5" id="KW-1185">Reference proteome</keyword>
<accession>A0ABS7MH16</accession>
<dbReference type="InterPro" id="IPR002347">
    <property type="entry name" value="SDR_fam"/>
</dbReference>
<dbReference type="RefSeq" id="WP_222137262.1">
    <property type="nucleotide sequence ID" value="NZ_JAILXK010000002.1"/>
</dbReference>
<dbReference type="PRINTS" id="PR00080">
    <property type="entry name" value="SDRFAMILY"/>
</dbReference>
<dbReference type="PROSITE" id="PS00061">
    <property type="entry name" value="ADH_SHORT"/>
    <property type="match status" value="1"/>
</dbReference>
<dbReference type="InterPro" id="IPR036291">
    <property type="entry name" value="NAD(P)-bd_dom_sf"/>
</dbReference>
<sequence>MTTVAGRTIIVTGASAGLGAHFARLYAAAGARVVLAARRVDRVEALAASIEGEGGEALPVAMDVGDADSVAAAFDAAEARFGLVDTIVANAGVSMVGRSTDLSADAIRQVLDTNIAGVYLTVREGARRLIASGSRESGAGRVIIIGSITSHMTAVGDAAYAASKAAVAHLGRNFAREWVRQGINVNVIQPGYIQSELAGDLYQTEAGAQKIAAFHRRRLQPVTSLDPFMLLFASDASACVTGAVIDIDDGQSL</sequence>
<dbReference type="Proteomes" id="UP001166571">
    <property type="component" value="Unassembled WGS sequence"/>
</dbReference>
<evidence type="ECO:0000313" key="4">
    <source>
        <dbReference type="EMBL" id="MBY4638310.1"/>
    </source>
</evidence>
<dbReference type="SUPFAM" id="SSF51735">
    <property type="entry name" value="NAD(P)-binding Rossmann-fold domains"/>
    <property type="match status" value="1"/>
</dbReference>
<dbReference type="PANTHER" id="PTHR42760">
    <property type="entry name" value="SHORT-CHAIN DEHYDROGENASES/REDUCTASES FAMILY MEMBER"/>
    <property type="match status" value="1"/>
</dbReference>
<dbReference type="PRINTS" id="PR00081">
    <property type="entry name" value="GDHRDH"/>
</dbReference>
<comment type="similarity">
    <text evidence="1 3">Belongs to the short-chain dehydrogenases/reductases (SDR) family.</text>
</comment>
<keyword evidence="2" id="KW-0560">Oxidoreductase</keyword>
<dbReference type="Gene3D" id="3.40.50.720">
    <property type="entry name" value="NAD(P)-binding Rossmann-like Domain"/>
    <property type="match status" value="1"/>
</dbReference>
<evidence type="ECO:0000256" key="1">
    <source>
        <dbReference type="ARBA" id="ARBA00006484"/>
    </source>
</evidence>
<evidence type="ECO:0000256" key="3">
    <source>
        <dbReference type="RuleBase" id="RU000363"/>
    </source>
</evidence>
<dbReference type="CDD" id="cd05233">
    <property type="entry name" value="SDR_c"/>
    <property type="match status" value="1"/>
</dbReference>